<evidence type="ECO:0000256" key="1">
    <source>
        <dbReference type="SAM" id="MobiDB-lite"/>
    </source>
</evidence>
<evidence type="ECO:0000313" key="3">
    <source>
        <dbReference type="Proteomes" id="UP000652761"/>
    </source>
</evidence>
<dbReference type="Proteomes" id="UP000652761">
    <property type="component" value="Unassembled WGS sequence"/>
</dbReference>
<evidence type="ECO:0000313" key="2">
    <source>
        <dbReference type="EMBL" id="MQM17081.1"/>
    </source>
</evidence>
<reference evidence="2" key="1">
    <citation type="submission" date="2017-07" db="EMBL/GenBank/DDBJ databases">
        <title>Taro Niue Genome Assembly and Annotation.</title>
        <authorList>
            <person name="Atibalentja N."/>
            <person name="Keating K."/>
            <person name="Fields C.J."/>
        </authorList>
    </citation>
    <scope>NUCLEOTIDE SEQUENCE</scope>
    <source>
        <strain evidence="2">Niue_2</strain>
        <tissue evidence="2">Leaf</tissue>
    </source>
</reference>
<feature type="non-terminal residue" evidence="2">
    <location>
        <position position="1"/>
    </location>
</feature>
<protein>
    <submittedName>
        <fullName evidence="2">Uncharacterized protein</fullName>
    </submittedName>
</protein>
<dbReference type="EMBL" id="NMUH01007336">
    <property type="protein sequence ID" value="MQM17081.1"/>
    <property type="molecule type" value="Genomic_DNA"/>
</dbReference>
<gene>
    <name evidence="2" type="ORF">Taro_050048</name>
</gene>
<organism evidence="2 3">
    <name type="scientific">Colocasia esculenta</name>
    <name type="common">Wild taro</name>
    <name type="synonym">Arum esculentum</name>
    <dbReference type="NCBI Taxonomy" id="4460"/>
    <lineage>
        <taxon>Eukaryota</taxon>
        <taxon>Viridiplantae</taxon>
        <taxon>Streptophyta</taxon>
        <taxon>Embryophyta</taxon>
        <taxon>Tracheophyta</taxon>
        <taxon>Spermatophyta</taxon>
        <taxon>Magnoliopsida</taxon>
        <taxon>Liliopsida</taxon>
        <taxon>Araceae</taxon>
        <taxon>Aroideae</taxon>
        <taxon>Colocasieae</taxon>
        <taxon>Colocasia</taxon>
    </lineage>
</organism>
<feature type="region of interest" description="Disordered" evidence="1">
    <location>
        <begin position="181"/>
        <end position="209"/>
    </location>
</feature>
<sequence length="236" mass="25731">WDAEVVKVFSFRRGSDSPSSHYLSLSWFRSHVVVLGVRPQLGQASVMRSFLWCSVAALSRSSGEVRGRSQLASREGVAVPAALAGEGLVIPTGPCSRGSLPLLSLARGSSSQELGVGRFAETTVASCAVSSSESECCLRIRGWQCELRGPLRGSGRSGRYKDTMVKVEGMREETAKPVFVKTGVGNTDGTFHNNNNNNKNNYKRPNIGKDYGMEKKVKVEGRQLVENYRFCNKLGH</sequence>
<comment type="caution">
    <text evidence="2">The sequence shown here is derived from an EMBL/GenBank/DDBJ whole genome shotgun (WGS) entry which is preliminary data.</text>
</comment>
<name>A0A843XCS1_COLES</name>
<feature type="non-terminal residue" evidence="2">
    <location>
        <position position="236"/>
    </location>
</feature>
<accession>A0A843XCS1</accession>
<dbReference type="AlphaFoldDB" id="A0A843XCS1"/>
<keyword evidence="3" id="KW-1185">Reference proteome</keyword>
<proteinExistence type="predicted"/>